<dbReference type="PANTHER" id="PTHR48475">
    <property type="entry name" value="RIBONUCLEASE H"/>
    <property type="match status" value="1"/>
</dbReference>
<dbReference type="Gene3D" id="3.30.70.270">
    <property type="match status" value="1"/>
</dbReference>
<organism evidence="2 3">
    <name type="scientific">Vitis vinifera</name>
    <name type="common">Grape</name>
    <dbReference type="NCBI Taxonomy" id="29760"/>
    <lineage>
        <taxon>Eukaryota</taxon>
        <taxon>Viridiplantae</taxon>
        <taxon>Streptophyta</taxon>
        <taxon>Embryophyta</taxon>
        <taxon>Tracheophyta</taxon>
        <taxon>Spermatophyta</taxon>
        <taxon>Magnoliopsida</taxon>
        <taxon>eudicotyledons</taxon>
        <taxon>Gunneridae</taxon>
        <taxon>Pentapetalae</taxon>
        <taxon>rosids</taxon>
        <taxon>Vitales</taxon>
        <taxon>Vitaceae</taxon>
        <taxon>Viteae</taxon>
        <taxon>Vitis</taxon>
    </lineage>
</organism>
<dbReference type="SUPFAM" id="SSF56672">
    <property type="entry name" value="DNA/RNA polymerases"/>
    <property type="match status" value="1"/>
</dbReference>
<accession>A0A438HYJ1</accession>
<name>A0A438HYJ1_VITVI</name>
<feature type="chain" id="PRO_5019291855" description="Reverse transcriptase/retrotransposon-derived protein RNase H-like domain-containing protein" evidence="1">
    <location>
        <begin position="21"/>
        <end position="164"/>
    </location>
</feature>
<comment type="caution">
    <text evidence="2">The sequence shown here is derived from an EMBL/GenBank/DDBJ whole genome shotgun (WGS) entry which is preliminary data.</text>
</comment>
<dbReference type="EMBL" id="QGNW01000163">
    <property type="protein sequence ID" value="RVW89534.1"/>
    <property type="molecule type" value="Genomic_DNA"/>
</dbReference>
<protein>
    <recommendedName>
        <fullName evidence="4">Reverse transcriptase/retrotransposon-derived protein RNase H-like domain-containing protein</fullName>
    </recommendedName>
</protein>
<evidence type="ECO:0008006" key="4">
    <source>
        <dbReference type="Google" id="ProtNLM"/>
    </source>
</evidence>
<reference evidence="2 3" key="1">
    <citation type="journal article" date="2018" name="PLoS Genet.">
        <title>Population sequencing reveals clonal diversity and ancestral inbreeding in the grapevine cultivar Chardonnay.</title>
        <authorList>
            <person name="Roach M.J."/>
            <person name="Johnson D.L."/>
            <person name="Bohlmann J."/>
            <person name="van Vuuren H.J."/>
            <person name="Jones S.J."/>
            <person name="Pretorius I.S."/>
            <person name="Schmidt S.A."/>
            <person name="Borneman A.R."/>
        </authorList>
    </citation>
    <scope>NUCLEOTIDE SEQUENCE [LARGE SCALE GENOMIC DNA]</scope>
    <source>
        <strain evidence="3">cv. Chardonnay</strain>
        <tissue evidence="2">Leaf</tissue>
    </source>
</reference>
<dbReference type="InterPro" id="IPR043128">
    <property type="entry name" value="Rev_trsase/Diguanyl_cyclase"/>
</dbReference>
<gene>
    <name evidence="2" type="ORF">CK203_043602</name>
</gene>
<sequence length="164" mass="18598">MGHLAALGRFIAWFTNMLLPFFTNLCGVQKFGWTVDCNSVFDAIKHCLIEPPILNSLEKEEELYMYLVISNYVAHQVTTLTNQPPRITLHKLDLSRQMMKWAIKLNRASGARVGLVLLSLTREPIEQCIHLDFFASNNEAEYKAIIIGLELALGTCSIKSRNTK</sequence>
<keyword evidence="1" id="KW-0732">Signal</keyword>
<dbReference type="AlphaFoldDB" id="A0A438HYJ1"/>
<dbReference type="InterPro" id="IPR043502">
    <property type="entry name" value="DNA/RNA_pol_sf"/>
</dbReference>
<evidence type="ECO:0000256" key="1">
    <source>
        <dbReference type="SAM" id="SignalP"/>
    </source>
</evidence>
<feature type="signal peptide" evidence="1">
    <location>
        <begin position="1"/>
        <end position="20"/>
    </location>
</feature>
<dbReference type="Proteomes" id="UP000288805">
    <property type="component" value="Unassembled WGS sequence"/>
</dbReference>
<evidence type="ECO:0000313" key="2">
    <source>
        <dbReference type="EMBL" id="RVW89534.1"/>
    </source>
</evidence>
<proteinExistence type="predicted"/>
<dbReference type="PANTHER" id="PTHR48475:SF2">
    <property type="entry name" value="RIBONUCLEASE H"/>
    <property type="match status" value="1"/>
</dbReference>
<evidence type="ECO:0000313" key="3">
    <source>
        <dbReference type="Proteomes" id="UP000288805"/>
    </source>
</evidence>